<gene>
    <name evidence="2" type="ORF">J4573_03280</name>
</gene>
<dbReference type="Gene3D" id="3.30.450.30">
    <property type="entry name" value="Dynein light chain 2a, cytoplasmic"/>
    <property type="match status" value="1"/>
</dbReference>
<evidence type="ECO:0000313" key="3">
    <source>
        <dbReference type="Proteomes" id="UP000669179"/>
    </source>
</evidence>
<keyword evidence="3" id="KW-1185">Reference proteome</keyword>
<dbReference type="RefSeq" id="WP_208253664.1">
    <property type="nucleotide sequence ID" value="NZ_JAGEOJ010000001.1"/>
</dbReference>
<comment type="caution">
    <text evidence="2">The sequence shown here is derived from an EMBL/GenBank/DDBJ whole genome shotgun (WGS) entry which is preliminary data.</text>
</comment>
<accession>A0A939P633</accession>
<dbReference type="Pfam" id="PF03259">
    <property type="entry name" value="Robl_LC7"/>
    <property type="match status" value="1"/>
</dbReference>
<dbReference type="SMART" id="SM00960">
    <property type="entry name" value="Robl_LC7"/>
    <property type="match status" value="1"/>
</dbReference>
<evidence type="ECO:0000313" key="2">
    <source>
        <dbReference type="EMBL" id="MBO2446097.1"/>
    </source>
</evidence>
<evidence type="ECO:0000259" key="1">
    <source>
        <dbReference type="SMART" id="SM00960"/>
    </source>
</evidence>
<dbReference type="Proteomes" id="UP000669179">
    <property type="component" value="Unassembled WGS sequence"/>
</dbReference>
<protein>
    <submittedName>
        <fullName evidence="2">Roadblock/LC7 domain-containing protein</fullName>
    </submittedName>
</protein>
<dbReference type="InterPro" id="IPR004942">
    <property type="entry name" value="Roadblock/LAMTOR2_dom"/>
</dbReference>
<dbReference type="PANTHER" id="PTHR36222">
    <property type="entry name" value="SERINE PROTEASE INHIBITOR RV3364C"/>
    <property type="match status" value="1"/>
</dbReference>
<dbReference type="SUPFAM" id="SSF103196">
    <property type="entry name" value="Roadblock/LC7 domain"/>
    <property type="match status" value="1"/>
</dbReference>
<organism evidence="2 3">
    <name type="scientific">Actinomadura barringtoniae</name>
    <dbReference type="NCBI Taxonomy" id="1427535"/>
    <lineage>
        <taxon>Bacteria</taxon>
        <taxon>Bacillati</taxon>
        <taxon>Actinomycetota</taxon>
        <taxon>Actinomycetes</taxon>
        <taxon>Streptosporangiales</taxon>
        <taxon>Thermomonosporaceae</taxon>
        <taxon>Actinomadura</taxon>
    </lineage>
</organism>
<dbReference type="InterPro" id="IPR053141">
    <property type="entry name" value="Mycobact_SerProt_Inhib_Rv3364c"/>
</dbReference>
<proteinExistence type="predicted"/>
<dbReference type="EMBL" id="JAGEOJ010000001">
    <property type="protein sequence ID" value="MBO2446097.1"/>
    <property type="molecule type" value="Genomic_DNA"/>
</dbReference>
<name>A0A939P633_9ACTN</name>
<dbReference type="PANTHER" id="PTHR36222:SF1">
    <property type="entry name" value="SERINE PROTEASE INHIBITOR RV3364C"/>
    <property type="match status" value="1"/>
</dbReference>
<dbReference type="AlphaFoldDB" id="A0A939P633"/>
<reference evidence="2" key="1">
    <citation type="submission" date="2021-03" db="EMBL/GenBank/DDBJ databases">
        <authorList>
            <person name="Kanchanasin P."/>
            <person name="Saeng-In P."/>
            <person name="Phongsopitanun W."/>
            <person name="Yuki M."/>
            <person name="Kudo T."/>
            <person name="Ohkuma M."/>
            <person name="Tanasupawat S."/>
        </authorList>
    </citation>
    <scope>NUCLEOTIDE SEQUENCE</scope>
    <source>
        <strain evidence="2">GKU 128</strain>
    </source>
</reference>
<feature type="domain" description="Roadblock/LAMTOR2" evidence="1">
    <location>
        <begin position="15"/>
        <end position="102"/>
    </location>
</feature>
<sequence>MTEQAMTAAQVRQHLDALLSRVQVAGVAVLLSTDGLVVASSSGLDRENADHLSALVAGVQGLARGACNRFAGGELMQSVIEMDTALVFMVPAGDHACLAAVIPADSDAGTVAFELTELAERLAERPPVVPRLSGSSAR</sequence>